<accession>A0ACC0AQ63</accession>
<proteinExistence type="predicted"/>
<gene>
    <name evidence="1" type="ORF">M9H77_21910</name>
</gene>
<evidence type="ECO:0000313" key="1">
    <source>
        <dbReference type="EMBL" id="KAI5662587.1"/>
    </source>
</evidence>
<reference evidence="2" key="1">
    <citation type="journal article" date="2023" name="Nat. Plants">
        <title>Single-cell RNA sequencing provides a high-resolution roadmap for understanding the multicellular compartmentation of specialized metabolism.</title>
        <authorList>
            <person name="Sun S."/>
            <person name="Shen X."/>
            <person name="Li Y."/>
            <person name="Li Y."/>
            <person name="Wang S."/>
            <person name="Li R."/>
            <person name="Zhang H."/>
            <person name="Shen G."/>
            <person name="Guo B."/>
            <person name="Wei J."/>
            <person name="Xu J."/>
            <person name="St-Pierre B."/>
            <person name="Chen S."/>
            <person name="Sun C."/>
        </authorList>
    </citation>
    <scope>NUCLEOTIDE SEQUENCE [LARGE SCALE GENOMIC DNA]</scope>
</reference>
<dbReference type="Proteomes" id="UP001060085">
    <property type="component" value="Linkage Group LG05"/>
</dbReference>
<sequence length="132" mass="14740">MLYGYRYTKTLPWTLEVGSGSRNFIPGGYGSRKLQSTNAFHHPPKRLPIDVSDIRATTGHSPKEIFMPPLQPIDKRTPEVSKNENGAIVDHSRSSPSLVSHRQKTLLSIRNISPQNSIQAQTTHLSDSTPHE</sequence>
<dbReference type="EMBL" id="CM044705">
    <property type="protein sequence ID" value="KAI5662587.1"/>
    <property type="molecule type" value="Genomic_DNA"/>
</dbReference>
<name>A0ACC0AQ63_CATRO</name>
<protein>
    <submittedName>
        <fullName evidence="1">Uncharacterized protein</fullName>
    </submittedName>
</protein>
<evidence type="ECO:0000313" key="2">
    <source>
        <dbReference type="Proteomes" id="UP001060085"/>
    </source>
</evidence>
<organism evidence="1 2">
    <name type="scientific">Catharanthus roseus</name>
    <name type="common">Madagascar periwinkle</name>
    <name type="synonym">Vinca rosea</name>
    <dbReference type="NCBI Taxonomy" id="4058"/>
    <lineage>
        <taxon>Eukaryota</taxon>
        <taxon>Viridiplantae</taxon>
        <taxon>Streptophyta</taxon>
        <taxon>Embryophyta</taxon>
        <taxon>Tracheophyta</taxon>
        <taxon>Spermatophyta</taxon>
        <taxon>Magnoliopsida</taxon>
        <taxon>eudicotyledons</taxon>
        <taxon>Gunneridae</taxon>
        <taxon>Pentapetalae</taxon>
        <taxon>asterids</taxon>
        <taxon>lamiids</taxon>
        <taxon>Gentianales</taxon>
        <taxon>Apocynaceae</taxon>
        <taxon>Rauvolfioideae</taxon>
        <taxon>Vinceae</taxon>
        <taxon>Catharanthinae</taxon>
        <taxon>Catharanthus</taxon>
    </lineage>
</organism>
<keyword evidence="2" id="KW-1185">Reference proteome</keyword>
<comment type="caution">
    <text evidence="1">The sequence shown here is derived from an EMBL/GenBank/DDBJ whole genome shotgun (WGS) entry which is preliminary data.</text>
</comment>